<dbReference type="AlphaFoldDB" id="A0A3M8QQN2"/>
<protein>
    <submittedName>
        <fullName evidence="1">Uncharacterized protein</fullName>
    </submittedName>
</protein>
<accession>A0A3M8QQN2</accession>
<evidence type="ECO:0000313" key="1">
    <source>
        <dbReference type="EMBL" id="RNF57802.1"/>
    </source>
</evidence>
<dbReference type="EMBL" id="RIZI01000195">
    <property type="protein sequence ID" value="RNF57802.1"/>
    <property type="molecule type" value="Genomic_DNA"/>
</dbReference>
<name>A0A3M8QQN2_9PROT</name>
<proteinExistence type="predicted"/>
<dbReference type="RefSeq" id="WP_148039492.1">
    <property type="nucleotide sequence ID" value="NZ_CP127527.1"/>
</dbReference>
<reference evidence="1" key="1">
    <citation type="submission" date="2018-10" db="EMBL/GenBank/DDBJ databases">
        <title>Acidithiobacillus sulfuriphilus sp. nov.: an extremely acidophilic sulfur-oxidizing chemolithotroph isolated from a neutral pH environment.</title>
        <authorList>
            <person name="Falagan C."/>
            <person name="Moya-Beltran A."/>
            <person name="Quatrini R."/>
            <person name="Johnson D.B."/>
        </authorList>
    </citation>
    <scope>NUCLEOTIDE SEQUENCE [LARGE SCALE GENOMIC DNA]</scope>
    <source>
        <strain evidence="1">CJ-2</strain>
    </source>
</reference>
<organism evidence="1">
    <name type="scientific">Acidithiobacillus sulfuriphilus</name>
    <dbReference type="NCBI Taxonomy" id="1867749"/>
    <lineage>
        <taxon>Bacteria</taxon>
        <taxon>Pseudomonadati</taxon>
        <taxon>Pseudomonadota</taxon>
        <taxon>Acidithiobacillia</taxon>
        <taxon>Acidithiobacillales</taxon>
        <taxon>Acidithiobacillaceae</taxon>
        <taxon>Acidithiobacillus</taxon>
    </lineage>
</organism>
<dbReference type="OrthoDB" id="9760225at2"/>
<sequence>MATMQNRFYIFIPEYRPSRGEGLMPRLLLSGLLALSAIAVILERHQPPLAAQEYIAAWIQETERIGDLNYPGVLSDFGASGGVGSSVLGGQGATPYIPQTASINFNNANIQTSIGLAGYQLLVPETPPYEQLPHAYLDGYWRIDRSASYRPHPAGPARPIYTGHQW</sequence>
<comment type="caution">
    <text evidence="1">The sequence shown here is derived from an EMBL/GenBank/DDBJ whole genome shotgun (WGS) entry which is preliminary data.</text>
</comment>
<gene>
    <name evidence="1" type="ORF">EC580_14360</name>
</gene>